<evidence type="ECO:0000256" key="5">
    <source>
        <dbReference type="ARBA" id="ARBA00022692"/>
    </source>
</evidence>
<dbReference type="InterPro" id="IPR013106">
    <property type="entry name" value="Ig_V-set"/>
</dbReference>
<dbReference type="FunFam" id="2.60.40.10:FF:000298">
    <property type="entry name" value="Nectin cell adhesion molecule 3"/>
    <property type="match status" value="1"/>
</dbReference>
<dbReference type="AlphaFoldDB" id="W5MJ54"/>
<dbReference type="InterPro" id="IPR003599">
    <property type="entry name" value="Ig_sub"/>
</dbReference>
<dbReference type="GO" id="GO:0098631">
    <property type="term" value="F:cell adhesion mediator activity"/>
    <property type="evidence" value="ECO:0000318"/>
    <property type="project" value="GO_Central"/>
</dbReference>
<dbReference type="InterPro" id="IPR051427">
    <property type="entry name" value="Nectin/Nectin-like"/>
</dbReference>
<dbReference type="Ensembl" id="ENSLOCT00000008423.1">
    <property type="protein sequence ID" value="ENSLOCP00000008413.1"/>
    <property type="gene ID" value="ENSLOCG00000006953.1"/>
</dbReference>
<dbReference type="EMBL" id="AHAT01020328">
    <property type="status" value="NOT_ANNOTATED_CDS"/>
    <property type="molecule type" value="Genomic_DNA"/>
</dbReference>
<dbReference type="eggNOG" id="ENOG502S16B">
    <property type="taxonomic scope" value="Eukaryota"/>
</dbReference>
<dbReference type="Pfam" id="PF07686">
    <property type="entry name" value="V-set"/>
    <property type="match status" value="1"/>
</dbReference>
<dbReference type="GO" id="GO:0005886">
    <property type="term" value="C:plasma membrane"/>
    <property type="evidence" value="ECO:0000318"/>
    <property type="project" value="GO_Central"/>
</dbReference>
<evidence type="ECO:0000256" key="8">
    <source>
        <dbReference type="ARBA" id="ARBA00022889"/>
    </source>
</evidence>
<keyword evidence="6" id="KW-0732">Signal</keyword>
<dbReference type="FunFam" id="2.60.40.10:FF:000304">
    <property type="entry name" value="Nectin cell adhesion molecule 1"/>
    <property type="match status" value="1"/>
</dbReference>
<evidence type="ECO:0000256" key="2">
    <source>
        <dbReference type="ARBA" id="ARBA00004536"/>
    </source>
</evidence>
<dbReference type="SMART" id="SM00409">
    <property type="entry name" value="IG"/>
    <property type="match status" value="2"/>
</dbReference>
<organism evidence="19 20">
    <name type="scientific">Lepisosteus oculatus</name>
    <name type="common">Spotted gar</name>
    <dbReference type="NCBI Taxonomy" id="7918"/>
    <lineage>
        <taxon>Eukaryota</taxon>
        <taxon>Metazoa</taxon>
        <taxon>Chordata</taxon>
        <taxon>Craniata</taxon>
        <taxon>Vertebrata</taxon>
        <taxon>Euteleostomi</taxon>
        <taxon>Actinopterygii</taxon>
        <taxon>Neopterygii</taxon>
        <taxon>Holostei</taxon>
        <taxon>Semionotiformes</taxon>
        <taxon>Lepisosteidae</taxon>
        <taxon>Lepisosteus</taxon>
    </lineage>
</organism>
<dbReference type="Pfam" id="PF08205">
    <property type="entry name" value="C2-set_2"/>
    <property type="match status" value="1"/>
</dbReference>
<evidence type="ECO:0000256" key="1">
    <source>
        <dbReference type="ARBA" id="ARBA00004251"/>
    </source>
</evidence>
<dbReference type="Bgee" id="ENSLOCG00000006953">
    <property type="expression patterns" value="Expressed in zone of skin and 11 other cell types or tissues"/>
</dbReference>
<keyword evidence="5" id="KW-0812">Transmembrane</keyword>
<keyword evidence="20" id="KW-1185">Reference proteome</keyword>
<dbReference type="SMART" id="SM00406">
    <property type="entry name" value="IGv"/>
    <property type="match status" value="1"/>
</dbReference>
<dbReference type="PANTHER" id="PTHR23277">
    <property type="entry name" value="NECTIN-RELATED"/>
    <property type="match status" value="1"/>
</dbReference>
<keyword evidence="10" id="KW-1133">Transmembrane helix</keyword>
<dbReference type="GO" id="GO:0005912">
    <property type="term" value="C:adherens junction"/>
    <property type="evidence" value="ECO:0000318"/>
    <property type="project" value="GO_Central"/>
</dbReference>
<keyword evidence="12" id="KW-1015">Disulfide bond</keyword>
<evidence type="ECO:0000256" key="6">
    <source>
        <dbReference type="ARBA" id="ARBA00022729"/>
    </source>
</evidence>
<dbReference type="HOGENOM" id="CLU_029618_1_0_1"/>
<dbReference type="GO" id="GO:0007157">
    <property type="term" value="P:heterophilic cell-cell adhesion via plasma membrane cell adhesion molecules"/>
    <property type="evidence" value="ECO:0000318"/>
    <property type="project" value="GO_Central"/>
</dbReference>
<dbReference type="OMA" id="PYEIDIH"/>
<keyword evidence="11" id="KW-0472">Membrane</keyword>
<evidence type="ECO:0000256" key="16">
    <source>
        <dbReference type="ARBA" id="ARBA00062858"/>
    </source>
</evidence>
<reference evidence="20" key="1">
    <citation type="submission" date="2011-12" db="EMBL/GenBank/DDBJ databases">
        <title>The Draft Genome of Lepisosteus oculatus.</title>
        <authorList>
            <consortium name="The Broad Institute Genome Assembly &amp; Analysis Group"/>
            <consortium name="Computational R&amp;D Group"/>
            <consortium name="and Sequencing Platform"/>
            <person name="Di Palma F."/>
            <person name="Alfoldi J."/>
            <person name="Johnson J."/>
            <person name="Berlin A."/>
            <person name="Gnerre S."/>
            <person name="Jaffe D."/>
            <person name="MacCallum I."/>
            <person name="Young S."/>
            <person name="Walker B.J."/>
            <person name="Lander E.S."/>
            <person name="Lindblad-Toh K."/>
        </authorList>
    </citation>
    <scope>NUCLEOTIDE SEQUENCE [LARGE SCALE GENOMIC DNA]</scope>
</reference>
<accession>W5MJ54</accession>
<comment type="function">
    <text evidence="15">Cell adhesion molecule that promotes cell-cell contacts and plays important roles in the development of the nervous system. Acts by forming homophilic or heterophilic trans-dimers.</text>
</comment>
<evidence type="ECO:0000256" key="7">
    <source>
        <dbReference type="ARBA" id="ARBA00022737"/>
    </source>
</evidence>
<evidence type="ECO:0000256" key="11">
    <source>
        <dbReference type="ARBA" id="ARBA00023136"/>
    </source>
</evidence>
<comment type="similarity">
    <text evidence="3">Belongs to the nectin family.</text>
</comment>
<evidence type="ECO:0000256" key="9">
    <source>
        <dbReference type="ARBA" id="ARBA00022949"/>
    </source>
</evidence>
<dbReference type="Proteomes" id="UP000018468">
    <property type="component" value="Linkage group LG17"/>
</dbReference>
<evidence type="ECO:0000256" key="3">
    <source>
        <dbReference type="ARBA" id="ARBA00007810"/>
    </source>
</evidence>
<feature type="domain" description="Ig-like" evidence="18">
    <location>
        <begin position="37"/>
        <end position="127"/>
    </location>
</feature>
<proteinExistence type="inferred from homology"/>
<dbReference type="Gene3D" id="2.60.40.10">
    <property type="entry name" value="Immunoglobulins"/>
    <property type="match status" value="3"/>
</dbReference>
<keyword evidence="4" id="KW-1003">Cell membrane</keyword>
<dbReference type="EMBL" id="AHAT01020329">
    <property type="status" value="NOT_ANNOTATED_CDS"/>
    <property type="molecule type" value="Genomic_DNA"/>
</dbReference>
<feature type="domain" description="Ig-like" evidence="18">
    <location>
        <begin position="249"/>
        <end position="322"/>
    </location>
</feature>
<evidence type="ECO:0000313" key="19">
    <source>
        <dbReference type="Ensembl" id="ENSLOCP00000008413.1"/>
    </source>
</evidence>
<name>W5MJ54_LEPOC</name>
<keyword evidence="7" id="KW-0677">Repeat</keyword>
<evidence type="ECO:0000256" key="14">
    <source>
        <dbReference type="ARBA" id="ARBA00023319"/>
    </source>
</evidence>
<dbReference type="GO" id="GO:0007156">
    <property type="term" value="P:homophilic cell adhesion via plasma membrane adhesion molecules"/>
    <property type="evidence" value="ECO:0000318"/>
    <property type="project" value="GO_Central"/>
</dbReference>
<evidence type="ECO:0000256" key="12">
    <source>
        <dbReference type="ARBA" id="ARBA00023157"/>
    </source>
</evidence>
<dbReference type="EMBL" id="AHAT01020330">
    <property type="status" value="NOT_ANNOTATED_CDS"/>
    <property type="molecule type" value="Genomic_DNA"/>
</dbReference>
<dbReference type="InterPro" id="IPR036179">
    <property type="entry name" value="Ig-like_dom_sf"/>
</dbReference>
<evidence type="ECO:0000256" key="10">
    <source>
        <dbReference type="ARBA" id="ARBA00022989"/>
    </source>
</evidence>
<reference evidence="19" key="3">
    <citation type="submission" date="2025-09" db="UniProtKB">
        <authorList>
            <consortium name="Ensembl"/>
        </authorList>
    </citation>
    <scope>IDENTIFICATION</scope>
</reference>
<dbReference type="InParanoid" id="W5MJ54"/>
<comment type="subcellular location">
    <subcellularLocation>
        <location evidence="2">Cell junction</location>
        <location evidence="2">Adherens junction</location>
    </subcellularLocation>
    <subcellularLocation>
        <location evidence="1">Cell membrane</location>
        <topology evidence="1">Single-pass type I membrane protein</topology>
    </subcellularLocation>
</comment>
<feature type="domain" description="Ig-like" evidence="18">
    <location>
        <begin position="149"/>
        <end position="244"/>
    </location>
</feature>
<comment type="subunit">
    <text evidence="16">Cis- and trans-homodimer. Can form trans-heterodimers.</text>
</comment>
<protein>
    <recommendedName>
        <fullName evidence="17">Nectin cell adhesion molecule 3</fullName>
    </recommendedName>
</protein>
<dbReference type="InterPro" id="IPR013162">
    <property type="entry name" value="CD80_C2-set"/>
</dbReference>
<reference evidence="19" key="2">
    <citation type="submission" date="2025-08" db="UniProtKB">
        <authorList>
            <consortium name="Ensembl"/>
        </authorList>
    </citation>
    <scope>IDENTIFICATION</scope>
</reference>
<evidence type="ECO:0000259" key="18">
    <source>
        <dbReference type="PROSITE" id="PS50835"/>
    </source>
</evidence>
<keyword evidence="9" id="KW-0965">Cell junction</keyword>
<keyword evidence="14" id="KW-0393">Immunoglobulin domain</keyword>
<dbReference type="PANTHER" id="PTHR23277:SF106">
    <property type="entry name" value="NECTIN-1 ISOFORM X1-RELATED"/>
    <property type="match status" value="1"/>
</dbReference>
<dbReference type="InterPro" id="IPR007110">
    <property type="entry name" value="Ig-like_dom"/>
</dbReference>
<evidence type="ECO:0000313" key="20">
    <source>
        <dbReference type="Proteomes" id="UP000018468"/>
    </source>
</evidence>
<evidence type="ECO:0000256" key="4">
    <source>
        <dbReference type="ARBA" id="ARBA00022475"/>
    </source>
</evidence>
<evidence type="ECO:0000256" key="17">
    <source>
        <dbReference type="ARBA" id="ARBA00082570"/>
    </source>
</evidence>
<keyword evidence="8" id="KW-0130">Cell adhesion</keyword>
<evidence type="ECO:0000256" key="13">
    <source>
        <dbReference type="ARBA" id="ARBA00023180"/>
    </source>
</evidence>
<dbReference type="GeneTree" id="ENSGT00940000157535"/>
<evidence type="ECO:0000256" key="15">
    <source>
        <dbReference type="ARBA" id="ARBA00058274"/>
    </source>
</evidence>
<dbReference type="SUPFAM" id="SSF48726">
    <property type="entry name" value="Immunoglobulin"/>
    <property type="match status" value="3"/>
</dbReference>
<sequence length="373" mass="42180">SNYIIKVICSILSYPAYSWGLFFSSRLLYLWAIGQFPGVRFISNTSFVSTAGEDAYLGCVVEDPLEDLSQISWQRSADLNFVVYRPDRGPIPVNELGKRVRFERKGQWDGSIILQNVSPSDEGTYICIFTIFPSGPFHRLVRLIPWVKPEITVFTEDPIEEGETESRIATCRAENGKPAAKISWRTPFPTLGSMESSSMHEDLTITIESQLRAIPARSMHRQEVQCVVEHLSLAQPEVVSSKLTVQYPPSVVVIKIDTPTKLAFQCEADAYPPVDRYDWERENEVLPDGAAVTEAQLEFSVITPDLSGLYYCRASTPNATATGVLYLQIAKELRTENPQSNRKTQVYFFYFTLKCACLHIKNLTLNNQFLNCY</sequence>
<keyword evidence="13" id="KW-0325">Glycoprotein</keyword>
<dbReference type="FunCoup" id="W5MJ54">
    <property type="interactions" value="92"/>
</dbReference>
<dbReference type="STRING" id="7918.ENSLOCP00000008413"/>
<dbReference type="InterPro" id="IPR013783">
    <property type="entry name" value="Ig-like_fold"/>
</dbReference>
<dbReference type="PROSITE" id="PS50835">
    <property type="entry name" value="IG_LIKE"/>
    <property type="match status" value="3"/>
</dbReference>